<feature type="transmembrane region" description="Helical" evidence="8">
    <location>
        <begin position="47"/>
        <end position="67"/>
    </location>
</feature>
<dbReference type="PIRSF" id="PIRSF500217">
    <property type="entry name" value="AlgI"/>
    <property type="match status" value="1"/>
</dbReference>
<evidence type="ECO:0000256" key="2">
    <source>
        <dbReference type="ARBA" id="ARBA00010323"/>
    </source>
</evidence>
<dbReference type="PANTHER" id="PTHR13285:SF18">
    <property type="entry name" value="PROTEIN-CYSTEINE N-PALMITOYLTRANSFERASE RASP"/>
    <property type="match status" value="1"/>
</dbReference>
<comment type="subcellular location">
    <subcellularLocation>
        <location evidence="1">Cell membrane</location>
        <topology evidence="1">Multi-pass membrane protein</topology>
    </subcellularLocation>
</comment>
<reference evidence="9 10" key="1">
    <citation type="submission" date="2018-08" db="EMBL/GenBank/DDBJ databases">
        <title>Mucilaginibacter terrae sp. nov., isolated from manganese diggings.</title>
        <authorList>
            <person name="Huang Y."/>
            <person name="Zhou Z."/>
        </authorList>
    </citation>
    <scope>NUCLEOTIDE SEQUENCE [LARGE SCALE GENOMIC DNA]</scope>
    <source>
        <strain evidence="9 10">ZH6</strain>
    </source>
</reference>
<dbReference type="GO" id="GO:0005886">
    <property type="term" value="C:plasma membrane"/>
    <property type="evidence" value="ECO:0007669"/>
    <property type="project" value="UniProtKB-SubCell"/>
</dbReference>
<dbReference type="OrthoDB" id="9805788at2"/>
<evidence type="ECO:0000256" key="5">
    <source>
        <dbReference type="ARBA" id="ARBA00022989"/>
    </source>
</evidence>
<protein>
    <submittedName>
        <fullName evidence="9">MBOAT family protein</fullName>
    </submittedName>
</protein>
<dbReference type="Pfam" id="PF03062">
    <property type="entry name" value="MBOAT"/>
    <property type="match status" value="1"/>
</dbReference>
<feature type="transmembrane region" description="Helical" evidence="8">
    <location>
        <begin position="7"/>
        <end position="27"/>
    </location>
</feature>
<keyword evidence="6 7" id="KW-0472">Membrane</keyword>
<dbReference type="InterPro" id="IPR028362">
    <property type="entry name" value="AlgI"/>
</dbReference>
<dbReference type="InterPro" id="IPR051085">
    <property type="entry name" value="MB_O-acyltransferase"/>
</dbReference>
<dbReference type="AlphaFoldDB" id="A0A3E2NMC0"/>
<feature type="transmembrane region" description="Helical" evidence="8">
    <location>
        <begin position="459"/>
        <end position="481"/>
    </location>
</feature>
<dbReference type="GO" id="GO:0042121">
    <property type="term" value="P:alginic acid biosynthetic process"/>
    <property type="evidence" value="ECO:0007669"/>
    <property type="project" value="InterPro"/>
</dbReference>
<evidence type="ECO:0000313" key="10">
    <source>
        <dbReference type="Proteomes" id="UP000260823"/>
    </source>
</evidence>
<dbReference type="Proteomes" id="UP000260823">
    <property type="component" value="Unassembled WGS sequence"/>
</dbReference>
<feature type="transmembrane region" description="Helical" evidence="8">
    <location>
        <begin position="311"/>
        <end position="328"/>
    </location>
</feature>
<dbReference type="GO" id="GO:0016746">
    <property type="term" value="F:acyltransferase activity"/>
    <property type="evidence" value="ECO:0007669"/>
    <property type="project" value="UniProtKB-KW"/>
</dbReference>
<organism evidence="9 10">
    <name type="scientific">Mucilaginibacter terrenus</name>
    <dbReference type="NCBI Taxonomy" id="2482727"/>
    <lineage>
        <taxon>Bacteria</taxon>
        <taxon>Pseudomonadati</taxon>
        <taxon>Bacteroidota</taxon>
        <taxon>Sphingobacteriia</taxon>
        <taxon>Sphingobacteriales</taxon>
        <taxon>Sphingobacteriaceae</taxon>
        <taxon>Mucilaginibacter</taxon>
    </lineage>
</organism>
<keyword evidence="3 7" id="KW-1003">Cell membrane</keyword>
<sequence length="483" mass="55905">MLFNSQAFAAFFIIVFTLYWFVFKASGRLQNVVLLTASYAFYCYWDWRLLWLLIFSTALHYTLGYYVGNTEDPKKRRLFVNLGIITSIGLLAYFKYANFFVSSFLSLFSGFNSKWSTHTLNIILPLGISFYTFRLLSYLFDVNKRKIQPTTDWLSFFTFAAFFPSLVSGPIDKAGFLLPQLQKKRVFEEGMATDGLRQILWGLFKKTVVADNCALITDSVFAKYHTLPASSIIISLFLYTIQIYADFSGYSDMAMGLAKLLGINITRNFDYPFFSQNIGEFWRKWHISLTTWLTEYVFTPLNIWLRDYDKAGIILAILINFTLIGIWHGPNWTFVLFGFLHGCFYIPLILKGSFNKKKKLTKGRLLPTFKEFVSMLGTFILVMLSFVLFRSESVAQAGDIYRSLFSASLFTSPVFDKMNLVQHTFIFIGYLLVLEWLGKDGEHALSKLVPRWPAPVRWAFYYGSLVLIFLFAGLAQNFIYFQF</sequence>
<keyword evidence="4 8" id="KW-0812">Transmembrane</keyword>
<dbReference type="InterPro" id="IPR004299">
    <property type="entry name" value="MBOAT_fam"/>
</dbReference>
<evidence type="ECO:0000256" key="8">
    <source>
        <dbReference type="SAM" id="Phobius"/>
    </source>
</evidence>
<feature type="transmembrane region" description="Helical" evidence="8">
    <location>
        <begin position="334"/>
        <end position="350"/>
    </location>
</feature>
<evidence type="ECO:0000256" key="6">
    <source>
        <dbReference type="ARBA" id="ARBA00023136"/>
    </source>
</evidence>
<keyword evidence="5 8" id="KW-1133">Transmembrane helix</keyword>
<name>A0A3E2NMC0_9SPHI</name>
<comment type="caution">
    <text evidence="9">The sequence shown here is derived from an EMBL/GenBank/DDBJ whole genome shotgun (WGS) entry which is preliminary data.</text>
</comment>
<dbReference type="PIRSF" id="PIRSF016636">
    <property type="entry name" value="AlgI_DltB"/>
    <property type="match status" value="1"/>
</dbReference>
<evidence type="ECO:0000313" key="9">
    <source>
        <dbReference type="EMBL" id="RFZ82093.1"/>
    </source>
</evidence>
<evidence type="ECO:0000256" key="7">
    <source>
        <dbReference type="PIRNR" id="PIRNR016636"/>
    </source>
</evidence>
<feature type="transmembrane region" description="Helical" evidence="8">
    <location>
        <begin position="420"/>
        <end position="438"/>
    </location>
</feature>
<dbReference type="EMBL" id="QWDE01000003">
    <property type="protein sequence ID" value="RFZ82093.1"/>
    <property type="molecule type" value="Genomic_DNA"/>
</dbReference>
<comment type="similarity">
    <text evidence="2 7">Belongs to the membrane-bound acyltransferase family.</text>
</comment>
<feature type="transmembrane region" description="Helical" evidence="8">
    <location>
        <begin position="371"/>
        <end position="389"/>
    </location>
</feature>
<dbReference type="InterPro" id="IPR024194">
    <property type="entry name" value="Ac/AlaTfrase_AlgI/DltB"/>
</dbReference>
<keyword evidence="7" id="KW-0808">Transferase</keyword>
<evidence type="ECO:0000256" key="3">
    <source>
        <dbReference type="ARBA" id="ARBA00022475"/>
    </source>
</evidence>
<keyword evidence="10" id="KW-1185">Reference proteome</keyword>
<dbReference type="PANTHER" id="PTHR13285">
    <property type="entry name" value="ACYLTRANSFERASE"/>
    <property type="match status" value="1"/>
</dbReference>
<evidence type="ECO:0000256" key="1">
    <source>
        <dbReference type="ARBA" id="ARBA00004651"/>
    </source>
</evidence>
<evidence type="ECO:0000256" key="4">
    <source>
        <dbReference type="ARBA" id="ARBA00022692"/>
    </source>
</evidence>
<feature type="transmembrane region" description="Helical" evidence="8">
    <location>
        <begin position="122"/>
        <end position="141"/>
    </location>
</feature>
<feature type="transmembrane region" description="Helical" evidence="8">
    <location>
        <begin position="79"/>
        <end position="102"/>
    </location>
</feature>
<dbReference type="RefSeq" id="WP_117384119.1">
    <property type="nucleotide sequence ID" value="NZ_QWDE01000003.1"/>
</dbReference>
<keyword evidence="7" id="KW-0012">Acyltransferase</keyword>
<proteinExistence type="inferred from homology"/>
<accession>A0A3E2NMC0</accession>
<gene>
    <name evidence="9" type="ORF">DYU05_15815</name>
</gene>